<evidence type="ECO:0000313" key="1">
    <source>
        <dbReference type="EMBL" id="CAN0459965.1"/>
    </source>
</evidence>
<sequence>MQKLLSAALASGVGGSVLPPWGYRREWDQDLLSRSSSAPREGVLLPFSLVHTPSQQPLPNPGCFSRFSSNSDSSLNPSLALSLRCSSSETSEQLLSIHFSSQSCTVA</sequence>
<proteinExistence type="predicted"/>
<dbReference type="EMBL" id="OX596114">
    <property type="protein sequence ID" value="CAN0459965.1"/>
    <property type="molecule type" value="Genomic_DNA"/>
</dbReference>
<evidence type="ECO:0000313" key="2">
    <source>
        <dbReference type="Proteomes" id="UP001162501"/>
    </source>
</evidence>
<name>A0AC59ZLZ6_RANTA</name>
<reference evidence="1" key="1">
    <citation type="submission" date="2023-05" db="EMBL/GenBank/DDBJ databases">
        <authorList>
            <consortium name="ELIXIR-Norway"/>
        </authorList>
    </citation>
    <scope>NUCLEOTIDE SEQUENCE</scope>
</reference>
<accession>A0AC59ZLZ6</accession>
<dbReference type="Proteomes" id="UP001162501">
    <property type="component" value="Chromosome 30"/>
</dbReference>
<gene>
    <name evidence="1" type="ORF">MRATA1EN22A_LOCUS19937</name>
</gene>
<reference evidence="1" key="2">
    <citation type="submission" date="2025-03" db="EMBL/GenBank/DDBJ databases">
        <authorList>
            <consortium name="ELIXIR-Norway"/>
            <consortium name="Elixir Norway"/>
        </authorList>
    </citation>
    <scope>NUCLEOTIDE SEQUENCE</scope>
</reference>
<protein>
    <submittedName>
        <fullName evidence="1">Uncharacterized protein</fullName>
    </submittedName>
</protein>
<organism evidence="1 2">
    <name type="scientific">Rangifer tarandus platyrhynchus</name>
    <name type="common">Svalbard reindeer</name>
    <dbReference type="NCBI Taxonomy" id="3082113"/>
    <lineage>
        <taxon>Eukaryota</taxon>
        <taxon>Metazoa</taxon>
        <taxon>Chordata</taxon>
        <taxon>Craniata</taxon>
        <taxon>Vertebrata</taxon>
        <taxon>Euteleostomi</taxon>
        <taxon>Mammalia</taxon>
        <taxon>Eutheria</taxon>
        <taxon>Laurasiatheria</taxon>
        <taxon>Artiodactyla</taxon>
        <taxon>Ruminantia</taxon>
        <taxon>Pecora</taxon>
        <taxon>Cervidae</taxon>
        <taxon>Odocoileinae</taxon>
        <taxon>Rangifer</taxon>
    </lineage>
</organism>